<proteinExistence type="predicted"/>
<evidence type="ECO:0000259" key="1">
    <source>
        <dbReference type="Pfam" id="PF14540"/>
    </source>
</evidence>
<gene>
    <name evidence="4" type="ORF">J40TS1_53340</name>
</gene>
<accession>A0A919YV57</accession>
<evidence type="ECO:0000259" key="3">
    <source>
        <dbReference type="Pfam" id="PF22339"/>
    </source>
</evidence>
<comment type="caution">
    <text evidence="4">The sequence shown here is derived from an EMBL/GenBank/DDBJ whole genome shotgun (WGS) entry which is preliminary data.</text>
</comment>
<feature type="domain" description="YgxA-like substrate binding" evidence="3">
    <location>
        <begin position="125"/>
        <end position="218"/>
    </location>
</feature>
<feature type="domain" description="Nucleotidyltransferase-like" evidence="1">
    <location>
        <begin position="1"/>
        <end position="118"/>
    </location>
</feature>
<organism evidence="4 5">
    <name type="scientific">Paenibacillus montaniterrae</name>
    <dbReference type="NCBI Taxonomy" id="429341"/>
    <lineage>
        <taxon>Bacteria</taxon>
        <taxon>Bacillati</taxon>
        <taxon>Bacillota</taxon>
        <taxon>Bacilli</taxon>
        <taxon>Bacillales</taxon>
        <taxon>Paenibacillaceae</taxon>
        <taxon>Paenibacillus</taxon>
    </lineage>
</organism>
<evidence type="ECO:0008006" key="6">
    <source>
        <dbReference type="Google" id="ProtNLM"/>
    </source>
</evidence>
<dbReference type="AlphaFoldDB" id="A0A919YV57"/>
<feature type="domain" description="YgxA-like helix-turn-helix" evidence="2">
    <location>
        <begin position="225"/>
        <end position="269"/>
    </location>
</feature>
<dbReference type="InterPro" id="IPR029348">
    <property type="entry name" value="NTF-like"/>
</dbReference>
<protein>
    <recommendedName>
        <fullName evidence="6">Nucleotidyltransferase-like domain-containing protein</fullName>
    </recommendedName>
</protein>
<dbReference type="Gene3D" id="1.20.120.330">
    <property type="entry name" value="Nucleotidyltransferases domain 2"/>
    <property type="match status" value="1"/>
</dbReference>
<dbReference type="InterPro" id="IPR041143">
    <property type="entry name" value="YgxA_HTH"/>
</dbReference>
<dbReference type="Pfam" id="PF14540">
    <property type="entry name" value="NTF-like"/>
    <property type="match status" value="1"/>
</dbReference>
<dbReference type="Pfam" id="PF22339">
    <property type="entry name" value="YgxA-like_sub_bind"/>
    <property type="match status" value="1"/>
</dbReference>
<reference evidence="4" key="1">
    <citation type="submission" date="2021-03" db="EMBL/GenBank/DDBJ databases">
        <title>Antimicrobial resistance genes in bacteria isolated from Japanese honey, and their potential for conferring macrolide and lincosamide resistance in the American foulbrood pathogen Paenibacillus larvae.</title>
        <authorList>
            <person name="Okamoto M."/>
            <person name="Kumagai M."/>
            <person name="Kanamori H."/>
            <person name="Takamatsu D."/>
        </authorList>
    </citation>
    <scope>NUCLEOTIDE SEQUENCE</scope>
    <source>
        <strain evidence="4">J40TS1</strain>
    </source>
</reference>
<name>A0A919YV57_9BACL</name>
<dbReference type="Pfam" id="PF18576">
    <property type="entry name" value="HTH_52"/>
    <property type="match status" value="1"/>
</dbReference>
<keyword evidence="5" id="KW-1185">Reference proteome</keyword>
<sequence length="290" mass="33977">MEDIKKHLLERYEARSDVQGLVLMHNTERFPFHTNEYVYYVLVVSSLDVIVRKVEHLEIENERVFIRTVHESDIENPAASVSRYHLMDWLISGEIIADRQGSLLALKQHILKFPDELRNQRKLKEYCGFLETLFQAKRNLTEGNVLDAYSQILVAIHHWAHIVLIEEGLHPELTVWKQLRKVHPGIYKLYEELIASPETIEQRVELVMLACEFSAMSKMKSCCIYLLDVMQEKQESWSINELQSHPRLKYIVEDITLVVQKLVQGHLLKEVAAFNNDQVDEVIELRYITA</sequence>
<dbReference type="EMBL" id="BOSE01000019">
    <property type="protein sequence ID" value="GIP19692.1"/>
    <property type="molecule type" value="Genomic_DNA"/>
</dbReference>
<dbReference type="Proteomes" id="UP000683139">
    <property type="component" value="Unassembled WGS sequence"/>
</dbReference>
<evidence type="ECO:0000259" key="2">
    <source>
        <dbReference type="Pfam" id="PF18576"/>
    </source>
</evidence>
<dbReference type="InterPro" id="IPR043519">
    <property type="entry name" value="NT_sf"/>
</dbReference>
<evidence type="ECO:0000313" key="4">
    <source>
        <dbReference type="EMBL" id="GIP19692.1"/>
    </source>
</evidence>
<dbReference type="InterPro" id="IPR054515">
    <property type="entry name" value="YgxA-like_substrate-bd"/>
</dbReference>
<dbReference type="Gene3D" id="3.30.460.10">
    <property type="entry name" value="Beta Polymerase, domain 2"/>
    <property type="match status" value="1"/>
</dbReference>
<evidence type="ECO:0000313" key="5">
    <source>
        <dbReference type="Proteomes" id="UP000683139"/>
    </source>
</evidence>
<dbReference type="RefSeq" id="WP_213520671.1">
    <property type="nucleotide sequence ID" value="NZ_BOSE01000019.1"/>
</dbReference>